<evidence type="ECO:0000313" key="1">
    <source>
        <dbReference type="EMBL" id="KAJ8632285.1"/>
    </source>
</evidence>
<organism evidence="1 2">
    <name type="scientific">Persea americana</name>
    <name type="common">Avocado</name>
    <dbReference type="NCBI Taxonomy" id="3435"/>
    <lineage>
        <taxon>Eukaryota</taxon>
        <taxon>Viridiplantae</taxon>
        <taxon>Streptophyta</taxon>
        <taxon>Embryophyta</taxon>
        <taxon>Tracheophyta</taxon>
        <taxon>Spermatophyta</taxon>
        <taxon>Magnoliopsida</taxon>
        <taxon>Magnoliidae</taxon>
        <taxon>Laurales</taxon>
        <taxon>Lauraceae</taxon>
        <taxon>Persea</taxon>
    </lineage>
</organism>
<accession>A0ACC2LGA0</accession>
<comment type="caution">
    <text evidence="1">The sequence shown here is derived from an EMBL/GenBank/DDBJ whole genome shotgun (WGS) entry which is preliminary data.</text>
</comment>
<evidence type="ECO:0000313" key="2">
    <source>
        <dbReference type="Proteomes" id="UP001234297"/>
    </source>
</evidence>
<dbReference type="EMBL" id="CM056816">
    <property type="protein sequence ID" value="KAJ8632285.1"/>
    <property type="molecule type" value="Genomic_DNA"/>
</dbReference>
<name>A0ACC2LGA0_PERAE</name>
<sequence length="91" mass="9872">MKLESACPQTVSCADILAIAARDVVALLMGGKGIFGSDQVLFGDGRTRWIVEAFGRDGGLFFREFAASMEKLGQVGVKDDKDGEVRMKCRQ</sequence>
<keyword evidence="2" id="KW-1185">Reference proteome</keyword>
<dbReference type="Proteomes" id="UP001234297">
    <property type="component" value="Chromosome 8"/>
</dbReference>
<reference evidence="1 2" key="1">
    <citation type="journal article" date="2022" name="Hortic Res">
        <title>A haplotype resolved chromosomal level avocado genome allows analysis of novel avocado genes.</title>
        <authorList>
            <person name="Nath O."/>
            <person name="Fletcher S.J."/>
            <person name="Hayward A."/>
            <person name="Shaw L.M."/>
            <person name="Masouleh A.K."/>
            <person name="Furtado A."/>
            <person name="Henry R.J."/>
            <person name="Mitter N."/>
        </authorList>
    </citation>
    <scope>NUCLEOTIDE SEQUENCE [LARGE SCALE GENOMIC DNA]</scope>
    <source>
        <strain evidence="2">cv. Hass</strain>
    </source>
</reference>
<gene>
    <name evidence="1" type="ORF">MRB53_025621</name>
</gene>
<protein>
    <submittedName>
        <fullName evidence="1">Uncharacterized protein</fullName>
    </submittedName>
</protein>
<proteinExistence type="predicted"/>